<dbReference type="SUPFAM" id="SSF49464">
    <property type="entry name" value="Carboxypeptidase regulatory domain-like"/>
    <property type="match status" value="1"/>
</dbReference>
<dbReference type="InterPro" id="IPR051417">
    <property type="entry name" value="SDr/BOS_complex"/>
</dbReference>
<dbReference type="Gene3D" id="2.60.40.1120">
    <property type="entry name" value="Carboxypeptidase-like, regulatory domain"/>
    <property type="match status" value="2"/>
</dbReference>
<evidence type="ECO:0000313" key="3">
    <source>
        <dbReference type="Proteomes" id="UP001229346"/>
    </source>
</evidence>
<dbReference type="EMBL" id="JAUSSU010000006">
    <property type="protein sequence ID" value="MDQ0113740.1"/>
    <property type="molecule type" value="Genomic_DNA"/>
</dbReference>
<dbReference type="RefSeq" id="WP_307205004.1">
    <property type="nucleotide sequence ID" value="NZ_JAUSSU010000006.1"/>
</dbReference>
<dbReference type="Pfam" id="PF13620">
    <property type="entry name" value="CarboxypepD_reg"/>
    <property type="match status" value="2"/>
</dbReference>
<keyword evidence="1" id="KW-0732">Signal</keyword>
<dbReference type="Gene3D" id="2.60.40.10">
    <property type="entry name" value="Immunoglobulins"/>
    <property type="match status" value="1"/>
</dbReference>
<dbReference type="PANTHER" id="PTHR23303:SF14">
    <property type="entry name" value="BOS COMPLEX SUBUNIT NOMO1-RELATED"/>
    <property type="match status" value="1"/>
</dbReference>
<evidence type="ECO:0000313" key="2">
    <source>
        <dbReference type="EMBL" id="MDQ0113740.1"/>
    </source>
</evidence>
<sequence>MPIIDRYILQPSPIINVDGRDQETVNLQLQPSPDTEVGNVSGTVKLSNGTPVPFATVMLFSSNGLPFEHNNSNPAGVFIFPRVPVGSYFITASEPMLLTPTRIPISVARNGTTMVNITMQSDPDGQKNALYGIVQNSIGNPLNEATVELFREVNATLQLEGIVSSNSEGQFLFAALDDATYVITASKPGFLANQSAPVALTSREFAPLNINLAADPDADTGTISGFIIESTNEQPIPNAFVALYRINGGTESVTDITKTNAGGFYMFGDLVTGTYRVKATVQVQE</sequence>
<organism evidence="2 3">
    <name type="scientific">Paenibacillus harenae</name>
    <dbReference type="NCBI Taxonomy" id="306543"/>
    <lineage>
        <taxon>Bacteria</taxon>
        <taxon>Bacillati</taxon>
        <taxon>Bacillota</taxon>
        <taxon>Bacilli</taxon>
        <taxon>Bacillales</taxon>
        <taxon>Paenibacillaceae</taxon>
        <taxon>Paenibacillus</taxon>
    </lineage>
</organism>
<reference evidence="2 3" key="1">
    <citation type="submission" date="2023-07" db="EMBL/GenBank/DDBJ databases">
        <title>Sorghum-associated microbial communities from plants grown in Nebraska, USA.</title>
        <authorList>
            <person name="Schachtman D."/>
        </authorList>
    </citation>
    <scope>NUCLEOTIDE SEQUENCE [LARGE SCALE GENOMIC DNA]</scope>
    <source>
        <strain evidence="2 3">CC482</strain>
    </source>
</reference>
<dbReference type="InterPro" id="IPR013783">
    <property type="entry name" value="Ig-like_fold"/>
</dbReference>
<dbReference type="SUPFAM" id="SSF49452">
    <property type="entry name" value="Starch-binding domain-like"/>
    <property type="match status" value="1"/>
</dbReference>
<name>A0ABT9U4Z5_PAEHA</name>
<protein>
    <submittedName>
        <fullName evidence="2">5-hydroxyisourate hydrolase-like protein (Transthyretin family)</fullName>
    </submittedName>
</protein>
<dbReference type="InterPro" id="IPR013784">
    <property type="entry name" value="Carb-bd-like_fold"/>
</dbReference>
<proteinExistence type="predicted"/>
<comment type="caution">
    <text evidence="2">The sequence shown here is derived from an EMBL/GenBank/DDBJ whole genome shotgun (WGS) entry which is preliminary data.</text>
</comment>
<dbReference type="PANTHER" id="PTHR23303">
    <property type="entry name" value="CARBOXYPEPTIDASE REGULATORY REGION-CONTAINING"/>
    <property type="match status" value="1"/>
</dbReference>
<dbReference type="InterPro" id="IPR008969">
    <property type="entry name" value="CarboxyPept-like_regulatory"/>
</dbReference>
<dbReference type="SUPFAM" id="SSF49478">
    <property type="entry name" value="Cna protein B-type domain"/>
    <property type="match status" value="1"/>
</dbReference>
<accession>A0ABT9U4Z5</accession>
<dbReference type="Proteomes" id="UP001229346">
    <property type="component" value="Unassembled WGS sequence"/>
</dbReference>
<evidence type="ECO:0000256" key="1">
    <source>
        <dbReference type="ARBA" id="ARBA00022729"/>
    </source>
</evidence>
<gene>
    <name evidence="2" type="ORF">J2T15_003183</name>
</gene>
<keyword evidence="3" id="KW-1185">Reference proteome</keyword>